<sequence>MNDAFFKRIEQKTGVSMDNIFSLAQAFQNADFKDPITVRKLIKQVSAAANKPITKELEDKIVETITAKGKSIDFSTLADMMNNKK</sequence>
<dbReference type="Pfam" id="PF14069">
    <property type="entry name" value="SpoVIF"/>
    <property type="match status" value="1"/>
</dbReference>
<dbReference type="EMBL" id="JXRP01000017">
    <property type="protein sequence ID" value="KIL45719.1"/>
    <property type="molecule type" value="Genomic_DNA"/>
</dbReference>
<dbReference type="AlphaFoldDB" id="A0A0C2RVD6"/>
<dbReference type="RefSeq" id="WP_041088440.1">
    <property type="nucleotide sequence ID" value="NZ_JXRP01000017.1"/>
</dbReference>
<gene>
    <name evidence="1" type="ORF">KP78_20680</name>
</gene>
<accession>A0A0C2RVD6</accession>
<dbReference type="PATRIC" id="fig|889306.3.peg.2085"/>
<name>A0A0C2RVD6_9BACL</name>
<comment type="caution">
    <text evidence="1">The sequence shown here is derived from an EMBL/GenBank/DDBJ whole genome shotgun (WGS) entry which is preliminary data.</text>
</comment>
<dbReference type="OrthoDB" id="2474248at2"/>
<keyword evidence="2" id="KW-1185">Reference proteome</keyword>
<dbReference type="Proteomes" id="UP000031938">
    <property type="component" value="Unassembled WGS sequence"/>
</dbReference>
<evidence type="ECO:0000313" key="2">
    <source>
        <dbReference type="Proteomes" id="UP000031938"/>
    </source>
</evidence>
<protein>
    <submittedName>
        <fullName evidence="1">Sporulation protein</fullName>
    </submittedName>
</protein>
<evidence type="ECO:0000313" key="1">
    <source>
        <dbReference type="EMBL" id="KIL45719.1"/>
    </source>
</evidence>
<organism evidence="1 2">
    <name type="scientific">Jeotgalibacillus soli</name>
    <dbReference type="NCBI Taxonomy" id="889306"/>
    <lineage>
        <taxon>Bacteria</taxon>
        <taxon>Bacillati</taxon>
        <taxon>Bacillota</taxon>
        <taxon>Bacilli</taxon>
        <taxon>Bacillales</taxon>
        <taxon>Caryophanaceae</taxon>
        <taxon>Jeotgalibacillus</taxon>
    </lineage>
</organism>
<dbReference type="InterPro" id="IPR025942">
    <property type="entry name" value="SpoVIF"/>
</dbReference>
<reference evidence="1 2" key="1">
    <citation type="submission" date="2015-01" db="EMBL/GenBank/DDBJ databases">
        <title>Genome sequencing of Jeotgalibacillus soli.</title>
        <authorList>
            <person name="Goh K.M."/>
            <person name="Chan K.-G."/>
            <person name="Yaakop A.S."/>
            <person name="Ee R."/>
            <person name="Gan H.M."/>
            <person name="Chan C.S."/>
        </authorList>
    </citation>
    <scope>NUCLEOTIDE SEQUENCE [LARGE SCALE GENOMIC DNA]</scope>
    <source>
        <strain evidence="1 2">P9</strain>
    </source>
</reference>
<dbReference type="STRING" id="889306.KP78_20680"/>
<proteinExistence type="predicted"/>